<evidence type="ECO:0000256" key="5">
    <source>
        <dbReference type="ARBA" id="ARBA00022519"/>
    </source>
</evidence>
<evidence type="ECO:0000313" key="14">
    <source>
        <dbReference type="EMBL" id="MBE8614123.1"/>
    </source>
</evidence>
<feature type="domain" description="ABC transporter" evidence="13">
    <location>
        <begin position="8"/>
        <end position="251"/>
    </location>
</feature>
<dbReference type="PANTHER" id="PTHR43297">
    <property type="entry name" value="OLIGOPEPTIDE TRANSPORT ATP-BINDING PROTEIN APPD"/>
    <property type="match status" value="1"/>
</dbReference>
<dbReference type="NCBIfam" id="TIGR02770">
    <property type="entry name" value="nickel_nikD"/>
    <property type="match status" value="1"/>
</dbReference>
<evidence type="ECO:0000256" key="7">
    <source>
        <dbReference type="ARBA" id="ARBA00022741"/>
    </source>
</evidence>
<dbReference type="Gene3D" id="3.40.50.300">
    <property type="entry name" value="P-loop containing nucleotide triphosphate hydrolases"/>
    <property type="match status" value="1"/>
</dbReference>
<protein>
    <submittedName>
        <fullName evidence="14">Nickel import ATP-binding protein NikD</fullName>
    </submittedName>
</protein>
<dbReference type="PROSITE" id="PS50893">
    <property type="entry name" value="ABC_TRANSPORTER_2"/>
    <property type="match status" value="1"/>
</dbReference>
<dbReference type="RefSeq" id="WP_193830148.1">
    <property type="nucleotide sequence ID" value="NZ_PKLF01000018.1"/>
</dbReference>
<evidence type="ECO:0000256" key="9">
    <source>
        <dbReference type="ARBA" id="ARBA00022967"/>
    </source>
</evidence>
<keyword evidence="8 14" id="KW-0067">ATP-binding</keyword>
<gene>
    <name evidence="14" type="primary">nikD</name>
    <name evidence="14" type="ORF">CYG68_17230</name>
</gene>
<dbReference type="SMART" id="SM00382">
    <property type="entry name" value="AAA"/>
    <property type="match status" value="1"/>
</dbReference>
<dbReference type="InterPro" id="IPR017871">
    <property type="entry name" value="ABC_transporter-like_CS"/>
</dbReference>
<name>A0A8I0Q7J5_MORMO</name>
<accession>A0A8I0Q7J5</accession>
<keyword evidence="12" id="KW-0472">Membrane</keyword>
<dbReference type="GO" id="GO:0015413">
    <property type="term" value="F:ABC-type nickel transporter activity"/>
    <property type="evidence" value="ECO:0007669"/>
    <property type="project" value="InterPro"/>
</dbReference>
<dbReference type="Proteomes" id="UP000650477">
    <property type="component" value="Unassembled WGS sequence"/>
</dbReference>
<dbReference type="GO" id="GO:0005524">
    <property type="term" value="F:ATP binding"/>
    <property type="evidence" value="ECO:0007669"/>
    <property type="project" value="UniProtKB-KW"/>
</dbReference>
<evidence type="ECO:0000256" key="8">
    <source>
        <dbReference type="ARBA" id="ARBA00022840"/>
    </source>
</evidence>
<keyword evidence="6" id="KW-0533">Nickel</keyword>
<dbReference type="InterPro" id="IPR003593">
    <property type="entry name" value="AAA+_ATPase"/>
</dbReference>
<evidence type="ECO:0000256" key="6">
    <source>
        <dbReference type="ARBA" id="ARBA00022596"/>
    </source>
</evidence>
<dbReference type="EMBL" id="PKLF01000018">
    <property type="protein sequence ID" value="MBE8614123.1"/>
    <property type="molecule type" value="Genomic_DNA"/>
</dbReference>
<keyword evidence="9" id="KW-1278">Translocase</keyword>
<keyword evidence="4" id="KW-1003">Cell membrane</keyword>
<dbReference type="GO" id="GO:0016887">
    <property type="term" value="F:ATP hydrolysis activity"/>
    <property type="evidence" value="ECO:0007669"/>
    <property type="project" value="InterPro"/>
</dbReference>
<evidence type="ECO:0000256" key="11">
    <source>
        <dbReference type="ARBA" id="ARBA00023112"/>
    </source>
</evidence>
<dbReference type="InterPro" id="IPR003439">
    <property type="entry name" value="ABC_transporter-like_ATP-bd"/>
</dbReference>
<evidence type="ECO:0000256" key="4">
    <source>
        <dbReference type="ARBA" id="ARBA00022475"/>
    </source>
</evidence>
<keyword evidence="11" id="KW-0921">Nickel transport</keyword>
<comment type="caution">
    <text evidence="14">The sequence shown here is derived from an EMBL/GenBank/DDBJ whole genome shotgun (WGS) entry which is preliminary data.</text>
</comment>
<dbReference type="PANTHER" id="PTHR43297:SF14">
    <property type="entry name" value="ATPASE AAA-TYPE CORE DOMAIN-CONTAINING PROTEIN"/>
    <property type="match status" value="1"/>
</dbReference>
<evidence type="ECO:0000256" key="10">
    <source>
        <dbReference type="ARBA" id="ARBA00023065"/>
    </source>
</evidence>
<evidence type="ECO:0000256" key="1">
    <source>
        <dbReference type="ARBA" id="ARBA00004417"/>
    </source>
</evidence>
<dbReference type="InterPro" id="IPR027417">
    <property type="entry name" value="P-loop_NTPase"/>
</dbReference>
<reference evidence="14" key="1">
    <citation type="submission" date="2017-12" db="EMBL/GenBank/DDBJ databases">
        <title>Genome sequencing and analysis.</title>
        <authorList>
            <person name="Huang Y.-T."/>
        </authorList>
    </citation>
    <scope>NUCLEOTIDE SEQUENCE</scope>
    <source>
        <strain evidence="14">VGH116</strain>
    </source>
</reference>
<dbReference type="CDD" id="cd03257">
    <property type="entry name" value="ABC_NikE_OppD_transporters"/>
    <property type="match status" value="1"/>
</dbReference>
<evidence type="ECO:0000313" key="15">
    <source>
        <dbReference type="Proteomes" id="UP000650477"/>
    </source>
</evidence>
<sequence length="264" mass="28878">MSLNHSVLEVSHLSAGYLHNNHAHFLISDLSFSLRRGEVLALVGASGSGKSMTCSALLDVLPPGVQKTQGTILLDGQPVTGQALRGREVASIMQNPRSAFNPVRTMHQHITETLKATRQPLHDIDKRIRDVLAEVELGDSEHILKLYPFEMSGGMLQRMMIAIAILSDAPFLFADEPTTDLDLVVQMKILDLLDHVVTDRQTGLLLITHDMGVVARLADQVAVLSDGNIIETGPVEDIFSRPRSPVTRNLISAHLSLYDLELSA</sequence>
<keyword evidence="7" id="KW-0547">Nucleotide-binding</keyword>
<comment type="subcellular location">
    <subcellularLocation>
        <location evidence="1">Cell inner membrane</location>
        <topology evidence="1">Peripheral membrane protein</topology>
    </subcellularLocation>
</comment>
<keyword evidence="10" id="KW-0406">Ion transport</keyword>
<dbReference type="InterPro" id="IPR050388">
    <property type="entry name" value="ABC_Ni/Peptide_Import"/>
</dbReference>
<dbReference type="Pfam" id="PF00005">
    <property type="entry name" value="ABC_tran"/>
    <property type="match status" value="1"/>
</dbReference>
<dbReference type="InterPro" id="IPR014138">
    <property type="entry name" value="Nickel_NikD"/>
</dbReference>
<evidence type="ECO:0000259" key="13">
    <source>
        <dbReference type="PROSITE" id="PS50893"/>
    </source>
</evidence>
<dbReference type="PROSITE" id="PS00211">
    <property type="entry name" value="ABC_TRANSPORTER_1"/>
    <property type="match status" value="1"/>
</dbReference>
<dbReference type="GO" id="GO:0016151">
    <property type="term" value="F:nickel cation binding"/>
    <property type="evidence" value="ECO:0007669"/>
    <property type="project" value="InterPro"/>
</dbReference>
<dbReference type="GO" id="GO:0005886">
    <property type="term" value="C:plasma membrane"/>
    <property type="evidence" value="ECO:0007669"/>
    <property type="project" value="UniProtKB-SubCell"/>
</dbReference>
<dbReference type="AlphaFoldDB" id="A0A8I0Q7J5"/>
<proteinExistence type="inferred from homology"/>
<comment type="similarity">
    <text evidence="2">Belongs to the ABC transporter superfamily.</text>
</comment>
<dbReference type="SUPFAM" id="SSF52540">
    <property type="entry name" value="P-loop containing nucleoside triphosphate hydrolases"/>
    <property type="match status" value="1"/>
</dbReference>
<organism evidence="14 15">
    <name type="scientific">Morganella morganii</name>
    <name type="common">Proteus morganii</name>
    <dbReference type="NCBI Taxonomy" id="582"/>
    <lineage>
        <taxon>Bacteria</taxon>
        <taxon>Pseudomonadati</taxon>
        <taxon>Pseudomonadota</taxon>
        <taxon>Gammaproteobacteria</taxon>
        <taxon>Enterobacterales</taxon>
        <taxon>Morganellaceae</taxon>
        <taxon>Morganella</taxon>
    </lineage>
</organism>
<evidence type="ECO:0000256" key="2">
    <source>
        <dbReference type="ARBA" id="ARBA00005417"/>
    </source>
</evidence>
<evidence type="ECO:0000256" key="3">
    <source>
        <dbReference type="ARBA" id="ARBA00022448"/>
    </source>
</evidence>
<evidence type="ECO:0000256" key="12">
    <source>
        <dbReference type="ARBA" id="ARBA00023136"/>
    </source>
</evidence>
<keyword evidence="3" id="KW-0813">Transport</keyword>
<keyword evidence="5" id="KW-0997">Cell inner membrane</keyword>